<organism evidence="1 2">
    <name type="scientific">Cercophora samala</name>
    <dbReference type="NCBI Taxonomy" id="330535"/>
    <lineage>
        <taxon>Eukaryota</taxon>
        <taxon>Fungi</taxon>
        <taxon>Dikarya</taxon>
        <taxon>Ascomycota</taxon>
        <taxon>Pezizomycotina</taxon>
        <taxon>Sordariomycetes</taxon>
        <taxon>Sordariomycetidae</taxon>
        <taxon>Sordariales</taxon>
        <taxon>Lasiosphaeriaceae</taxon>
        <taxon>Cercophora</taxon>
    </lineage>
</organism>
<gene>
    <name evidence="1" type="ORF">QBC41DRAFT_69698</name>
</gene>
<accession>A0AA39ZMN5</accession>
<protein>
    <submittedName>
        <fullName evidence="1">Uncharacterized protein</fullName>
    </submittedName>
</protein>
<sequence length="125" mass="14065">MAGRDSCIPSPRWQAVAFFLLVRDLQIRSTYCQHLNMQAFSWTAPLVMCFSQSGIGMKERSDNVIDGLDIGEGDKVRVLVVVMVVVVGVLYRRWCFPALALWLTVSNCPKPSTSWTTPARGWIGW</sequence>
<reference evidence="1" key="1">
    <citation type="submission" date="2023-06" db="EMBL/GenBank/DDBJ databases">
        <title>Genome-scale phylogeny and comparative genomics of the fungal order Sordariales.</title>
        <authorList>
            <consortium name="Lawrence Berkeley National Laboratory"/>
            <person name="Hensen N."/>
            <person name="Bonometti L."/>
            <person name="Westerberg I."/>
            <person name="Brannstrom I.O."/>
            <person name="Guillou S."/>
            <person name="Cros-Aarteil S."/>
            <person name="Calhoun S."/>
            <person name="Haridas S."/>
            <person name="Kuo A."/>
            <person name="Mondo S."/>
            <person name="Pangilinan J."/>
            <person name="Riley R."/>
            <person name="Labutti K."/>
            <person name="Andreopoulos B."/>
            <person name="Lipzen A."/>
            <person name="Chen C."/>
            <person name="Yanf M."/>
            <person name="Daum C."/>
            <person name="Ng V."/>
            <person name="Clum A."/>
            <person name="Steindorff A."/>
            <person name="Ohm R."/>
            <person name="Martin F."/>
            <person name="Silar P."/>
            <person name="Natvig D."/>
            <person name="Lalanne C."/>
            <person name="Gautier V."/>
            <person name="Ament-Velasquez S.L."/>
            <person name="Kruys A."/>
            <person name="Hutchinson M.I."/>
            <person name="Powell A.J."/>
            <person name="Barry K."/>
            <person name="Miller A.N."/>
            <person name="Grigoriev I.V."/>
            <person name="Debuchy R."/>
            <person name="Gladieux P."/>
            <person name="Thoren M.H."/>
            <person name="Johannesson H."/>
        </authorList>
    </citation>
    <scope>NUCLEOTIDE SEQUENCE</scope>
    <source>
        <strain evidence="1">CBS 307.81</strain>
    </source>
</reference>
<comment type="caution">
    <text evidence="1">The sequence shown here is derived from an EMBL/GenBank/DDBJ whole genome shotgun (WGS) entry which is preliminary data.</text>
</comment>
<evidence type="ECO:0000313" key="2">
    <source>
        <dbReference type="Proteomes" id="UP001174997"/>
    </source>
</evidence>
<dbReference type="Proteomes" id="UP001174997">
    <property type="component" value="Unassembled WGS sequence"/>
</dbReference>
<proteinExistence type="predicted"/>
<name>A0AA39ZMN5_9PEZI</name>
<dbReference type="EMBL" id="JAULSY010000003">
    <property type="protein sequence ID" value="KAK0673994.1"/>
    <property type="molecule type" value="Genomic_DNA"/>
</dbReference>
<dbReference type="AlphaFoldDB" id="A0AA39ZMN5"/>
<keyword evidence="2" id="KW-1185">Reference proteome</keyword>
<evidence type="ECO:0000313" key="1">
    <source>
        <dbReference type="EMBL" id="KAK0673994.1"/>
    </source>
</evidence>